<evidence type="ECO:0000313" key="1">
    <source>
        <dbReference type="EMBL" id="UTJ07775.1"/>
    </source>
</evidence>
<dbReference type="InterPro" id="IPR007263">
    <property type="entry name" value="DCC1-like"/>
</dbReference>
<keyword evidence="2" id="KW-1185">Reference proteome</keyword>
<accession>A0ABY5EAM2</accession>
<proteinExistence type="predicted"/>
<organism evidence="1 2">
    <name type="scientific">Arcobacter roscoffensis</name>
    <dbReference type="NCBI Taxonomy" id="2961520"/>
    <lineage>
        <taxon>Bacteria</taxon>
        <taxon>Pseudomonadati</taxon>
        <taxon>Campylobacterota</taxon>
        <taxon>Epsilonproteobacteria</taxon>
        <taxon>Campylobacterales</taxon>
        <taxon>Arcobacteraceae</taxon>
        <taxon>Arcobacter</taxon>
    </lineage>
</organism>
<dbReference type="EMBL" id="CP100595">
    <property type="protein sequence ID" value="UTJ07775.1"/>
    <property type="molecule type" value="Genomic_DNA"/>
</dbReference>
<dbReference type="RefSeq" id="WP_254577949.1">
    <property type="nucleotide sequence ID" value="NZ_CP100595.1"/>
</dbReference>
<evidence type="ECO:0000313" key="2">
    <source>
        <dbReference type="Proteomes" id="UP001060012"/>
    </source>
</evidence>
<sequence length="117" mass="13972">MKIKLYYDKDCPFCKKYAQILKLKQNHEVSIFNARESQEDILFFKEKGFDINEGFIIYIDEKEILQGSEAVIFLDKLSEKRLFLVDTWFFKKIAYPIIKQIRKAILLILGKNPNIKF</sequence>
<gene>
    <name evidence="1" type="ORF">NJU99_06675</name>
</gene>
<protein>
    <submittedName>
        <fullName evidence="1">DUF393 domain-containing protein</fullName>
    </submittedName>
</protein>
<dbReference type="Pfam" id="PF04134">
    <property type="entry name" value="DCC1-like"/>
    <property type="match status" value="1"/>
</dbReference>
<name>A0ABY5EAM2_9BACT</name>
<reference evidence="1" key="1">
    <citation type="submission" date="2022-07" db="EMBL/GenBank/DDBJ databases">
        <title>Arcobacter roscoffensis sp. nov., a marine bacterium isolated from coastal seawater collected from Roscoff, France.</title>
        <authorList>
            <person name="Pascual J."/>
            <person name="Lepeaux C."/>
            <person name="Methner A."/>
            <person name="Overmann J."/>
        </authorList>
    </citation>
    <scope>NUCLEOTIDE SEQUENCE</scope>
    <source>
        <strain evidence="1">ARW1-2F2</strain>
    </source>
</reference>
<dbReference type="Proteomes" id="UP001060012">
    <property type="component" value="Chromosome"/>
</dbReference>